<name>A0A9Q1BUH1_HOLLE</name>
<protein>
    <recommendedName>
        <fullName evidence="3">Retrotransposon gag domain-containing protein</fullName>
    </recommendedName>
</protein>
<reference evidence="1" key="1">
    <citation type="submission" date="2021-10" db="EMBL/GenBank/DDBJ databases">
        <title>Tropical sea cucumber genome reveals ecological adaptation and Cuvierian tubules defense mechanism.</title>
        <authorList>
            <person name="Chen T."/>
        </authorList>
    </citation>
    <scope>NUCLEOTIDE SEQUENCE</scope>
    <source>
        <strain evidence="1">Nanhai2018</strain>
        <tissue evidence="1">Muscle</tissue>
    </source>
</reference>
<keyword evidence="2" id="KW-1185">Reference proteome</keyword>
<evidence type="ECO:0000313" key="2">
    <source>
        <dbReference type="Proteomes" id="UP001152320"/>
    </source>
</evidence>
<dbReference type="Proteomes" id="UP001152320">
    <property type="component" value="Chromosome 11"/>
</dbReference>
<gene>
    <name evidence="1" type="ORF">HOLleu_23209</name>
</gene>
<organism evidence="1 2">
    <name type="scientific">Holothuria leucospilota</name>
    <name type="common">Black long sea cucumber</name>
    <name type="synonym">Mertensiothuria leucospilota</name>
    <dbReference type="NCBI Taxonomy" id="206669"/>
    <lineage>
        <taxon>Eukaryota</taxon>
        <taxon>Metazoa</taxon>
        <taxon>Echinodermata</taxon>
        <taxon>Eleutherozoa</taxon>
        <taxon>Echinozoa</taxon>
        <taxon>Holothuroidea</taxon>
        <taxon>Aspidochirotacea</taxon>
        <taxon>Aspidochirotida</taxon>
        <taxon>Holothuriidae</taxon>
        <taxon>Holothuria</taxon>
    </lineage>
</organism>
<dbReference type="AlphaFoldDB" id="A0A9Q1BUH1"/>
<proteinExistence type="predicted"/>
<sequence length="171" mass="20484">MEQLKPPTTPDFEASDLPQMWKRWKEEFMLYMDLAMNNQSTEIKKKMLLYLLGPKGREIYETFEIVPITVSCILDAFDKHCDPEKNETIERYKVFTRNQEVNEPFDQYLTELKVLSMTCNFGQLQESLLRDRIICGIYHANLRERLLREPTLNLDKCIYPYARLRSFQKKE</sequence>
<evidence type="ECO:0000313" key="1">
    <source>
        <dbReference type="EMBL" id="KAJ8033077.1"/>
    </source>
</evidence>
<dbReference type="OrthoDB" id="5984808at2759"/>
<dbReference type="EMBL" id="JAIZAY010000011">
    <property type="protein sequence ID" value="KAJ8033077.1"/>
    <property type="molecule type" value="Genomic_DNA"/>
</dbReference>
<dbReference type="PANTHER" id="PTHR33198">
    <property type="entry name" value="ANK_REP_REGION DOMAIN-CONTAINING PROTEIN-RELATED"/>
    <property type="match status" value="1"/>
</dbReference>
<comment type="caution">
    <text evidence="1">The sequence shown here is derived from an EMBL/GenBank/DDBJ whole genome shotgun (WGS) entry which is preliminary data.</text>
</comment>
<accession>A0A9Q1BUH1</accession>
<evidence type="ECO:0008006" key="3">
    <source>
        <dbReference type="Google" id="ProtNLM"/>
    </source>
</evidence>